<feature type="region of interest" description="Disordered" evidence="4">
    <location>
        <begin position="222"/>
        <end position="276"/>
    </location>
</feature>
<dbReference type="GO" id="GO:0005634">
    <property type="term" value="C:nucleus"/>
    <property type="evidence" value="ECO:0007669"/>
    <property type="project" value="TreeGrafter"/>
</dbReference>
<keyword evidence="7" id="KW-1185">Reference proteome</keyword>
<feature type="compositionally biased region" description="Polar residues" evidence="4">
    <location>
        <begin position="301"/>
        <end position="314"/>
    </location>
</feature>
<dbReference type="Gene3D" id="2.60.40.790">
    <property type="match status" value="1"/>
</dbReference>
<dbReference type="GO" id="GO:0005737">
    <property type="term" value="C:cytoplasm"/>
    <property type="evidence" value="ECO:0007669"/>
    <property type="project" value="TreeGrafter"/>
</dbReference>
<evidence type="ECO:0000256" key="2">
    <source>
        <dbReference type="PROSITE-ProRule" id="PRU00285"/>
    </source>
</evidence>
<dbReference type="GO" id="GO:0051082">
    <property type="term" value="F:unfolded protein binding"/>
    <property type="evidence" value="ECO:0007669"/>
    <property type="project" value="TreeGrafter"/>
</dbReference>
<proteinExistence type="inferred from homology"/>
<dbReference type="EnsemblMetazoa" id="GAUT003973-RA">
    <property type="protein sequence ID" value="GAUT003973-PA"/>
    <property type="gene ID" value="GAUT003973"/>
</dbReference>
<organism evidence="6 7">
    <name type="scientific">Glossina austeni</name>
    <name type="common">Savannah tsetse fly</name>
    <dbReference type="NCBI Taxonomy" id="7395"/>
    <lineage>
        <taxon>Eukaryota</taxon>
        <taxon>Metazoa</taxon>
        <taxon>Ecdysozoa</taxon>
        <taxon>Arthropoda</taxon>
        <taxon>Hexapoda</taxon>
        <taxon>Insecta</taxon>
        <taxon>Pterygota</taxon>
        <taxon>Neoptera</taxon>
        <taxon>Endopterygota</taxon>
        <taxon>Diptera</taxon>
        <taxon>Brachycera</taxon>
        <taxon>Muscomorpha</taxon>
        <taxon>Hippoboscoidea</taxon>
        <taxon>Glossinidae</taxon>
        <taxon>Glossina</taxon>
    </lineage>
</organism>
<sequence>MSLIPFILDLADELHELGRCLANGMDIDDFGFGIYPGAEQPTSTTNLHQQQSPRRSRATPLYWLPSKRHHPYCRNTKTACCGGKASADDINASSADKDLSAAASASINNSSTSGKSAAYSVVNRNGFQVSMNVKQFSPNELTVKTIDNCIVVEGRHDDKEDGHGLISRHFVRKYMLPKGYDPNDVLSTLSSDGILTVRAPPPPNVKIAERQERIIEIQPFSGPAQLQASAKENTKEPAKKTSAASAISQPPEKKQKLDLSLQQQTETIQKQEQNNEIKKVAQPLNECNEQTEQERDKDVQQQETPQKQHQSIGEKSTEKEILVAAESGKLEQNGKKSTHETLIAEAESQADSLLDSPTTAQIIPSNVSEIQEINLNTETSNAIANDIAMTDNGVDNAAGTSTKTTTAETIAAEDTNANSTNAMVVKNSITCTSTSTIAVLTLHSNDNGLVADMLPSAVSNSTEIAEAALDGDIDMETAETQVASAEVSLVDDVALLKAATSAAIAGSVATEPMDGIVVSETAENEECGGLFGQTRLENGNNTATLATEEIAN</sequence>
<dbReference type="GO" id="GO:0042026">
    <property type="term" value="P:protein refolding"/>
    <property type="evidence" value="ECO:0007669"/>
    <property type="project" value="TreeGrafter"/>
</dbReference>
<name>A0A1A9UGE5_GLOAU</name>
<reference evidence="6" key="1">
    <citation type="submission" date="2020-05" db="UniProtKB">
        <authorList>
            <consortium name="EnsemblMetazoa"/>
        </authorList>
    </citation>
    <scope>IDENTIFICATION</scope>
    <source>
        <strain evidence="6">TTRI</strain>
    </source>
</reference>
<dbReference type="Proteomes" id="UP000078200">
    <property type="component" value="Unassembled WGS sequence"/>
</dbReference>
<evidence type="ECO:0000259" key="5">
    <source>
        <dbReference type="PROSITE" id="PS01031"/>
    </source>
</evidence>
<feature type="region of interest" description="Disordered" evidence="4">
    <location>
        <begin position="288"/>
        <end position="318"/>
    </location>
</feature>
<dbReference type="CDD" id="cd06526">
    <property type="entry name" value="metazoan_ACD"/>
    <property type="match status" value="1"/>
</dbReference>
<dbReference type="InterPro" id="IPR001436">
    <property type="entry name" value="Alpha-crystallin/sHSP_animal"/>
</dbReference>
<evidence type="ECO:0000256" key="1">
    <source>
        <dbReference type="ARBA" id="ARBA00023016"/>
    </source>
</evidence>
<dbReference type="STRING" id="7395.A0A1A9UGE5"/>
<dbReference type="SUPFAM" id="SSF49764">
    <property type="entry name" value="HSP20-like chaperones"/>
    <property type="match status" value="1"/>
</dbReference>
<dbReference type="AlphaFoldDB" id="A0A1A9UGE5"/>
<evidence type="ECO:0000256" key="4">
    <source>
        <dbReference type="SAM" id="MobiDB-lite"/>
    </source>
</evidence>
<dbReference type="InterPro" id="IPR008978">
    <property type="entry name" value="HSP20-like_chaperone"/>
</dbReference>
<dbReference type="PANTHER" id="PTHR45640:SF13">
    <property type="entry name" value="HEAT SHOCK PROTEIN 22-RELATED"/>
    <property type="match status" value="1"/>
</dbReference>
<dbReference type="VEuPathDB" id="VectorBase:GAUT003973"/>
<dbReference type="PROSITE" id="PS01031">
    <property type="entry name" value="SHSP"/>
    <property type="match status" value="1"/>
</dbReference>
<feature type="domain" description="SHSP" evidence="5">
    <location>
        <begin position="109"/>
        <end position="218"/>
    </location>
</feature>
<dbReference type="Pfam" id="PF00011">
    <property type="entry name" value="HSP20"/>
    <property type="match status" value="1"/>
</dbReference>
<dbReference type="PRINTS" id="PR00299">
    <property type="entry name" value="ACRYSTALLIN"/>
</dbReference>
<dbReference type="GO" id="GO:0009408">
    <property type="term" value="P:response to heat"/>
    <property type="evidence" value="ECO:0007669"/>
    <property type="project" value="TreeGrafter"/>
</dbReference>
<evidence type="ECO:0000256" key="3">
    <source>
        <dbReference type="RuleBase" id="RU003616"/>
    </source>
</evidence>
<accession>A0A1A9UGE5</accession>
<comment type="similarity">
    <text evidence="2 3">Belongs to the small heat shock protein (HSP20) family.</text>
</comment>
<keyword evidence="1" id="KW-0346">Stress response</keyword>
<dbReference type="InterPro" id="IPR002068">
    <property type="entry name" value="A-crystallin/Hsp20_dom"/>
</dbReference>
<feature type="compositionally biased region" description="Low complexity" evidence="4">
    <location>
        <begin position="258"/>
        <end position="272"/>
    </location>
</feature>
<evidence type="ECO:0000313" key="7">
    <source>
        <dbReference type="Proteomes" id="UP000078200"/>
    </source>
</evidence>
<protein>
    <recommendedName>
        <fullName evidence="5">SHSP domain-containing protein</fullName>
    </recommendedName>
</protein>
<evidence type="ECO:0000313" key="6">
    <source>
        <dbReference type="EnsemblMetazoa" id="GAUT003973-PA"/>
    </source>
</evidence>
<dbReference type="PANTHER" id="PTHR45640">
    <property type="entry name" value="HEAT SHOCK PROTEIN HSP-12.2-RELATED"/>
    <property type="match status" value="1"/>
</dbReference>